<proteinExistence type="predicted"/>
<evidence type="ECO:0000256" key="1">
    <source>
        <dbReference type="SAM" id="MobiDB-lite"/>
    </source>
</evidence>
<feature type="domain" description="HTH psq-type" evidence="2">
    <location>
        <begin position="5"/>
        <end position="36"/>
    </location>
</feature>
<accession>A0A4Y2AR45</accession>
<evidence type="ECO:0000313" key="3">
    <source>
        <dbReference type="EMBL" id="GBL81665.1"/>
    </source>
</evidence>
<keyword evidence="4" id="KW-1185">Reference proteome</keyword>
<sequence length="177" mass="19586">MAGVIQEVLEGHMGYRTAYKAYGIPQTSLERKVKEARQKKLSSEAAAGKMLGRLKKAKKKKTEEQVTSSDEEQESDDACIFCNDCIQIQKTERSGFSVTDVEVGHIKPVQVQKKAKYVINSRLPHIALDFQDKSQNTTLAEPLILYNSQFANLFRQVASIATHAINVTGEQLAAEGG</sequence>
<evidence type="ECO:0000259" key="2">
    <source>
        <dbReference type="Pfam" id="PF05225"/>
    </source>
</evidence>
<reference evidence="3 4" key="1">
    <citation type="journal article" date="2019" name="Sci. Rep.">
        <title>Orb-weaving spider Araneus ventricosus genome elucidates the spidroin gene catalogue.</title>
        <authorList>
            <person name="Kono N."/>
            <person name="Nakamura H."/>
            <person name="Ohtoshi R."/>
            <person name="Moran D.A.P."/>
            <person name="Shinohara A."/>
            <person name="Yoshida Y."/>
            <person name="Fujiwara M."/>
            <person name="Mori M."/>
            <person name="Tomita M."/>
            <person name="Arakawa K."/>
        </authorList>
    </citation>
    <scope>NUCLEOTIDE SEQUENCE [LARGE SCALE GENOMIC DNA]</scope>
</reference>
<name>A0A4Y2AR45_ARAVE</name>
<protein>
    <recommendedName>
        <fullName evidence="2">HTH psq-type domain-containing protein</fullName>
    </recommendedName>
</protein>
<organism evidence="3 4">
    <name type="scientific">Araneus ventricosus</name>
    <name type="common">Orbweaver spider</name>
    <name type="synonym">Epeira ventricosa</name>
    <dbReference type="NCBI Taxonomy" id="182803"/>
    <lineage>
        <taxon>Eukaryota</taxon>
        <taxon>Metazoa</taxon>
        <taxon>Ecdysozoa</taxon>
        <taxon>Arthropoda</taxon>
        <taxon>Chelicerata</taxon>
        <taxon>Arachnida</taxon>
        <taxon>Araneae</taxon>
        <taxon>Araneomorphae</taxon>
        <taxon>Entelegynae</taxon>
        <taxon>Araneoidea</taxon>
        <taxon>Araneidae</taxon>
        <taxon>Araneus</taxon>
    </lineage>
</organism>
<dbReference type="AlphaFoldDB" id="A0A4Y2AR45"/>
<gene>
    <name evidence="3" type="ORF">AVEN_93451_1</name>
</gene>
<evidence type="ECO:0000313" key="4">
    <source>
        <dbReference type="Proteomes" id="UP000499080"/>
    </source>
</evidence>
<dbReference type="Proteomes" id="UP000499080">
    <property type="component" value="Unassembled WGS sequence"/>
</dbReference>
<comment type="caution">
    <text evidence="3">The sequence shown here is derived from an EMBL/GenBank/DDBJ whole genome shotgun (WGS) entry which is preliminary data.</text>
</comment>
<feature type="region of interest" description="Disordered" evidence="1">
    <location>
        <begin position="36"/>
        <end position="70"/>
    </location>
</feature>
<dbReference type="InterPro" id="IPR007889">
    <property type="entry name" value="HTH_Psq"/>
</dbReference>
<dbReference type="Pfam" id="PF05225">
    <property type="entry name" value="HTH_psq"/>
    <property type="match status" value="1"/>
</dbReference>
<dbReference type="GO" id="GO:0003677">
    <property type="term" value="F:DNA binding"/>
    <property type="evidence" value="ECO:0007669"/>
    <property type="project" value="InterPro"/>
</dbReference>
<dbReference type="EMBL" id="BGPR01000026">
    <property type="protein sequence ID" value="GBL81665.1"/>
    <property type="molecule type" value="Genomic_DNA"/>
</dbReference>
<dbReference type="Gene3D" id="1.10.10.60">
    <property type="entry name" value="Homeodomain-like"/>
    <property type="match status" value="1"/>
</dbReference>